<dbReference type="EMBL" id="JAAXOY010000785">
    <property type="protein sequence ID" value="NKY41551.1"/>
    <property type="molecule type" value="Genomic_DNA"/>
</dbReference>
<protein>
    <recommendedName>
        <fullName evidence="3">Peptidase M11 gametolysin domain-containing protein</fullName>
    </recommendedName>
</protein>
<name>A0ABX1K5B0_9CELL</name>
<organism evidence="1 2">
    <name type="scientific">Cellulomonas septica</name>
    <dbReference type="NCBI Taxonomy" id="285080"/>
    <lineage>
        <taxon>Bacteria</taxon>
        <taxon>Bacillati</taxon>
        <taxon>Actinomycetota</taxon>
        <taxon>Actinomycetes</taxon>
        <taxon>Micrococcales</taxon>
        <taxon>Cellulomonadaceae</taxon>
        <taxon>Cellulomonas</taxon>
    </lineage>
</organism>
<gene>
    <name evidence="1" type="ORF">HGA02_19135</name>
</gene>
<comment type="caution">
    <text evidence="1">The sequence shown here is derived from an EMBL/GenBank/DDBJ whole genome shotgun (WGS) entry which is preliminary data.</text>
</comment>
<keyword evidence="2" id="KW-1185">Reference proteome</keyword>
<evidence type="ECO:0000313" key="2">
    <source>
        <dbReference type="Proteomes" id="UP000777774"/>
    </source>
</evidence>
<accession>A0ABX1K5B0</accession>
<dbReference type="SUPFAM" id="SSF55486">
    <property type="entry name" value="Metalloproteases ('zincins'), catalytic domain"/>
    <property type="match status" value="1"/>
</dbReference>
<evidence type="ECO:0008006" key="3">
    <source>
        <dbReference type="Google" id="ProtNLM"/>
    </source>
</evidence>
<sequence length="441" mass="46365">MRTLSAAPGTAAVGERTVAVVLLRLGPAGAEPVSADDARRAFFTAPDSVAAYFRESSWSQLELRGRDRPDGDVYGYLEIPAGTGCWGEASAGTDAAQAAGLDLAGYDHVAFVLDSPDRGCWYGGWASIGGQVSVNLWAGDSGTRAVEQHELGHNLGLDHANALVCTAADGRPTAVEEPGGSCTVREYGDPFDAMGDTWNQMQFSANYKARLGWIPPSRVTTVTESGTYTLAPSEAPTDQPQDLRVPLPSGDYYDLDLRQPYGQAWDAKVSRYPALLNGVEIRRATDRGTALVDTTPGDGYDDAALQVGRTFTDAAAGVSVRTESVGPAGAVVHVELGPVAGGGYASTYPTMTLRGTSTGWAAVPMTLVADHTWRLTMPFGAHPDEALLFDTDGTGAVTFGDAGGDGTAEAGGPRTPMTQGPAVYEVTFRDDTLTYTVVRVW</sequence>
<dbReference type="Proteomes" id="UP000777774">
    <property type="component" value="Unassembled WGS sequence"/>
</dbReference>
<evidence type="ECO:0000313" key="1">
    <source>
        <dbReference type="EMBL" id="NKY41551.1"/>
    </source>
</evidence>
<proteinExistence type="predicted"/>
<reference evidence="1 2" key="1">
    <citation type="submission" date="2020-04" db="EMBL/GenBank/DDBJ databases">
        <title>MicrobeNet Type strains.</title>
        <authorList>
            <person name="Nicholson A.C."/>
        </authorList>
    </citation>
    <scope>NUCLEOTIDE SEQUENCE [LARGE SCALE GENOMIC DNA]</scope>
    <source>
        <strain evidence="1 2">ATCC BAA-787</strain>
    </source>
</reference>